<dbReference type="PANTHER" id="PTHR13041">
    <property type="entry name" value="JTB PROTEIN-RELATED"/>
    <property type="match status" value="1"/>
</dbReference>
<proteinExistence type="inferred from homology"/>
<dbReference type="Gene3D" id="3.30.720.220">
    <property type="match status" value="1"/>
</dbReference>
<gene>
    <name evidence="19" type="ORF">BEMITA_LOCUS10428</name>
</gene>
<name>A0A9P0AJH5_BEMTA</name>
<evidence type="ECO:0000256" key="7">
    <source>
        <dbReference type="ARBA" id="ARBA00022692"/>
    </source>
</evidence>
<evidence type="ECO:0000256" key="18">
    <source>
        <dbReference type="SAM" id="SignalP"/>
    </source>
</evidence>
<dbReference type="Pfam" id="PF05439">
    <property type="entry name" value="JTB"/>
    <property type="match status" value="1"/>
</dbReference>
<dbReference type="InterPro" id="IPR008657">
    <property type="entry name" value="JTB"/>
</dbReference>
<dbReference type="GO" id="GO:0030496">
    <property type="term" value="C:midbody"/>
    <property type="evidence" value="ECO:0007669"/>
    <property type="project" value="TreeGrafter"/>
</dbReference>
<evidence type="ECO:0000313" key="19">
    <source>
        <dbReference type="EMBL" id="CAH0391846.1"/>
    </source>
</evidence>
<evidence type="ECO:0000256" key="9">
    <source>
        <dbReference type="ARBA" id="ARBA00022776"/>
    </source>
</evidence>
<accession>A0A9P0AJH5</accession>
<feature type="signal peptide" evidence="18">
    <location>
        <begin position="1"/>
        <end position="23"/>
    </location>
</feature>
<protein>
    <recommendedName>
        <fullName evidence="16">Protein JTB</fullName>
    </recommendedName>
</protein>
<dbReference type="AlphaFoldDB" id="A0A9P0AJH5"/>
<evidence type="ECO:0000256" key="4">
    <source>
        <dbReference type="ARBA" id="ARBA00004479"/>
    </source>
</evidence>
<keyword evidence="7 17" id="KW-0812">Transmembrane</keyword>
<keyword evidence="20" id="KW-1185">Reference proteome</keyword>
<evidence type="ECO:0000256" key="15">
    <source>
        <dbReference type="ARBA" id="ARBA00060886"/>
    </source>
</evidence>
<evidence type="ECO:0000313" key="20">
    <source>
        <dbReference type="Proteomes" id="UP001152759"/>
    </source>
</evidence>
<evidence type="ECO:0000256" key="16">
    <source>
        <dbReference type="ARBA" id="ARBA00068227"/>
    </source>
</evidence>
<keyword evidence="14" id="KW-0131">Cell cycle</keyword>
<dbReference type="FunFam" id="3.30.720.220:FF:000001">
    <property type="entry name" value="Jumping translocation breakpoint"/>
    <property type="match status" value="1"/>
</dbReference>
<keyword evidence="9" id="KW-0498">Mitosis</keyword>
<keyword evidence="10 17" id="KW-1133">Transmembrane helix</keyword>
<comment type="similarity">
    <text evidence="15">Belongs to the JTB family.</text>
</comment>
<keyword evidence="11" id="KW-0496">Mitochondrion</keyword>
<reference evidence="19" key="1">
    <citation type="submission" date="2021-12" db="EMBL/GenBank/DDBJ databases">
        <authorList>
            <person name="King R."/>
        </authorList>
    </citation>
    <scope>NUCLEOTIDE SEQUENCE</scope>
</reference>
<evidence type="ECO:0000256" key="17">
    <source>
        <dbReference type="SAM" id="Phobius"/>
    </source>
</evidence>
<dbReference type="EMBL" id="OU963867">
    <property type="protein sequence ID" value="CAH0391846.1"/>
    <property type="molecule type" value="Genomic_DNA"/>
</dbReference>
<keyword evidence="13" id="KW-0206">Cytoskeleton</keyword>
<dbReference type="Proteomes" id="UP001152759">
    <property type="component" value="Chromosome 6"/>
</dbReference>
<evidence type="ECO:0000256" key="10">
    <source>
        <dbReference type="ARBA" id="ARBA00022989"/>
    </source>
</evidence>
<evidence type="ECO:0000256" key="5">
    <source>
        <dbReference type="ARBA" id="ARBA00022490"/>
    </source>
</evidence>
<keyword evidence="12 17" id="KW-0472">Membrane</keyword>
<organism evidence="19 20">
    <name type="scientific">Bemisia tabaci</name>
    <name type="common">Sweetpotato whitefly</name>
    <name type="synonym">Aleurodes tabaci</name>
    <dbReference type="NCBI Taxonomy" id="7038"/>
    <lineage>
        <taxon>Eukaryota</taxon>
        <taxon>Metazoa</taxon>
        <taxon>Ecdysozoa</taxon>
        <taxon>Arthropoda</taxon>
        <taxon>Hexapoda</taxon>
        <taxon>Insecta</taxon>
        <taxon>Pterygota</taxon>
        <taxon>Neoptera</taxon>
        <taxon>Paraneoptera</taxon>
        <taxon>Hemiptera</taxon>
        <taxon>Sternorrhyncha</taxon>
        <taxon>Aleyrodoidea</taxon>
        <taxon>Aleyrodidae</taxon>
        <taxon>Aleyrodinae</taxon>
        <taxon>Bemisia</taxon>
    </lineage>
</organism>
<dbReference type="GO" id="GO:0000281">
    <property type="term" value="P:mitotic cytokinesis"/>
    <property type="evidence" value="ECO:0007669"/>
    <property type="project" value="TreeGrafter"/>
</dbReference>
<dbReference type="PANTHER" id="PTHR13041:SF3">
    <property type="entry name" value="PROTEIN JTB"/>
    <property type="match status" value="1"/>
</dbReference>
<evidence type="ECO:0000256" key="3">
    <source>
        <dbReference type="ARBA" id="ARBA00004300"/>
    </source>
</evidence>
<comment type="subcellular location">
    <subcellularLocation>
        <location evidence="3">Cytoplasm</location>
        <location evidence="3">Cytoskeleton</location>
        <location evidence="3">Microtubule organizing center</location>
        <location evidence="3">Centrosome</location>
    </subcellularLocation>
    <subcellularLocation>
        <location evidence="2">Cytoplasm</location>
        <location evidence="2">Cytoskeleton</location>
        <location evidence="2">Spindle</location>
    </subcellularLocation>
    <subcellularLocation>
        <location evidence="4">Membrane</location>
        <topology evidence="4">Single-pass type I membrane protein</topology>
    </subcellularLocation>
    <subcellularLocation>
        <location evidence="1">Mitochondrion</location>
    </subcellularLocation>
</comment>
<keyword evidence="8 18" id="KW-0732">Signal</keyword>
<dbReference type="GO" id="GO:0005739">
    <property type="term" value="C:mitochondrion"/>
    <property type="evidence" value="ECO:0007669"/>
    <property type="project" value="UniProtKB-SubCell"/>
</dbReference>
<evidence type="ECO:0000256" key="6">
    <source>
        <dbReference type="ARBA" id="ARBA00022618"/>
    </source>
</evidence>
<evidence type="ECO:0000256" key="1">
    <source>
        <dbReference type="ARBA" id="ARBA00004173"/>
    </source>
</evidence>
<dbReference type="GO" id="GO:0016020">
    <property type="term" value="C:membrane"/>
    <property type="evidence" value="ECO:0007669"/>
    <property type="project" value="UniProtKB-SubCell"/>
</dbReference>
<evidence type="ECO:0000256" key="2">
    <source>
        <dbReference type="ARBA" id="ARBA00004186"/>
    </source>
</evidence>
<dbReference type="GO" id="GO:0005819">
    <property type="term" value="C:spindle"/>
    <property type="evidence" value="ECO:0007669"/>
    <property type="project" value="UniProtKB-SubCell"/>
</dbReference>
<evidence type="ECO:0000256" key="12">
    <source>
        <dbReference type="ARBA" id="ARBA00023136"/>
    </source>
</evidence>
<keyword evidence="6" id="KW-0132">Cell division</keyword>
<evidence type="ECO:0000256" key="11">
    <source>
        <dbReference type="ARBA" id="ARBA00023128"/>
    </source>
</evidence>
<feature type="transmembrane region" description="Helical" evidence="17">
    <location>
        <begin position="106"/>
        <end position="126"/>
    </location>
</feature>
<feature type="chain" id="PRO_5040380586" description="Protein JTB" evidence="18">
    <location>
        <begin position="24"/>
        <end position="147"/>
    </location>
</feature>
<dbReference type="GO" id="GO:0005813">
    <property type="term" value="C:centrosome"/>
    <property type="evidence" value="ECO:0007669"/>
    <property type="project" value="UniProtKB-SubCell"/>
</dbReference>
<evidence type="ECO:0000256" key="14">
    <source>
        <dbReference type="ARBA" id="ARBA00023306"/>
    </source>
</evidence>
<evidence type="ECO:0000256" key="13">
    <source>
        <dbReference type="ARBA" id="ARBA00023212"/>
    </source>
</evidence>
<evidence type="ECO:0000256" key="8">
    <source>
        <dbReference type="ARBA" id="ARBA00022729"/>
    </source>
</evidence>
<keyword evidence="5" id="KW-0963">Cytoplasm</keyword>
<sequence>MLLSIIFLGGITLLVLIIESNWASANNRPGLELLERNISNPAEACPQNEQYTVVQPCHPCTDFEIKSKSVQICAKTHYKEGIKCLKSNHVIYQSCTKVAWLEEKRFWVFEFLMGTSSLLSTCVVILRQRILDHRLMRKVQRQLANSV</sequence>